<dbReference type="RefSeq" id="WP_043459987.1">
    <property type="nucleotide sequence ID" value="NZ_CP134822.1"/>
</dbReference>
<gene>
    <name evidence="4" type="ORF">SFRA_000280</name>
</gene>
<sequence>MADPHELTMLEQAAAVRNGELSPVELAEHYLRRVERLDASVGAYLTVTADRALDGARRAERLLARHAADGGTAGGGTHGGDPRGGAGLPPLLGVPLPVKDLDAVPGVRCTYGSAVFAGHTAPEDEEPRLVALLREAGTVLLGKTNTPEFGLPAYTEGRVGPPARSPHDLSRGAGGSSGGAAAAVAAGLAPAAQGSDGGGSIRIPASCCGIVGVKPSRGRVSPAPGGDISGLATAGPLARTVRDAAALLDVMAAPAPGDPVPLAAPGTPFLRWCDRTPGRLRIGRWARPDVPGVTVAPEVLAAYERTSALLAGLGHEVVDVEQPLRPGDRDTFTPVWAVMSALAPVPPEREEELLPLTRWLRERGRAATGLDYARALESMQRVGRRLAGAVARCDAVLTPTLAQLPAPVGALRNDGDPAADFAAQVAFTPFTGPWNIAGLPAVSLPVEWTDEGLPVGMMLGAAHGAEGPLLALAAQVEAAVAPRPGPWGWGPRPRVW</sequence>
<feature type="compositionally biased region" description="Gly residues" evidence="2">
    <location>
        <begin position="71"/>
        <end position="87"/>
    </location>
</feature>
<feature type="region of interest" description="Disordered" evidence="2">
    <location>
        <begin position="66"/>
        <end position="87"/>
    </location>
</feature>
<dbReference type="EMBL" id="JNAD02000001">
    <property type="protein sequence ID" value="RKM98747.1"/>
    <property type="molecule type" value="Genomic_DNA"/>
</dbReference>
<comment type="similarity">
    <text evidence="1">Belongs to the amidase family.</text>
</comment>
<accession>A0A420V8T0</accession>
<organism evidence="4 5">
    <name type="scientific">Streptomyces xinghaiensis</name>
    <dbReference type="NCBI Taxonomy" id="1038928"/>
    <lineage>
        <taxon>Bacteria</taxon>
        <taxon>Bacillati</taxon>
        <taxon>Actinomycetota</taxon>
        <taxon>Actinomycetes</taxon>
        <taxon>Kitasatosporales</taxon>
        <taxon>Streptomycetaceae</taxon>
        <taxon>Streptomyces</taxon>
    </lineage>
</organism>
<dbReference type="PANTHER" id="PTHR11895:SF7">
    <property type="entry name" value="GLUTAMYL-TRNA(GLN) AMIDOTRANSFERASE SUBUNIT A, MITOCHONDRIAL"/>
    <property type="match status" value="1"/>
</dbReference>
<keyword evidence="5" id="KW-1185">Reference proteome</keyword>
<dbReference type="PANTHER" id="PTHR11895">
    <property type="entry name" value="TRANSAMIDASE"/>
    <property type="match status" value="1"/>
</dbReference>
<feature type="region of interest" description="Disordered" evidence="2">
    <location>
        <begin position="151"/>
        <end position="176"/>
    </location>
</feature>
<reference evidence="4 5" key="1">
    <citation type="journal article" date="2014" name="Genome Announc.">
        <title>Draft Genome Sequence of Streptomyces fradiae ATCC 19609, a Strain Highly Sensitive to Antibiotics.</title>
        <authorList>
            <person name="Bekker O.B."/>
            <person name="Klimina K.M."/>
            <person name="Vatlin A.A."/>
            <person name="Zakharevich N.V."/>
            <person name="Kasianov A.S."/>
            <person name="Danilenko V.N."/>
        </authorList>
    </citation>
    <scope>NUCLEOTIDE SEQUENCE [LARGE SCALE GENOMIC DNA]</scope>
    <source>
        <strain evidence="4 5">ATCC 19609</strain>
    </source>
</reference>
<dbReference type="InterPro" id="IPR036928">
    <property type="entry name" value="AS_sf"/>
</dbReference>
<dbReference type="PROSITE" id="PS00571">
    <property type="entry name" value="AMIDASES"/>
    <property type="match status" value="1"/>
</dbReference>
<dbReference type="Proteomes" id="UP000028058">
    <property type="component" value="Unassembled WGS sequence"/>
</dbReference>
<evidence type="ECO:0000256" key="1">
    <source>
        <dbReference type="ARBA" id="ARBA00009199"/>
    </source>
</evidence>
<dbReference type="Gene3D" id="3.90.1300.10">
    <property type="entry name" value="Amidase signature (AS) domain"/>
    <property type="match status" value="1"/>
</dbReference>
<name>A0A420V8T0_9ACTN</name>
<protein>
    <submittedName>
        <fullName evidence="4">Amidase</fullName>
    </submittedName>
</protein>
<dbReference type="Pfam" id="PF01425">
    <property type="entry name" value="Amidase"/>
    <property type="match status" value="1"/>
</dbReference>
<dbReference type="InterPro" id="IPR023631">
    <property type="entry name" value="Amidase_dom"/>
</dbReference>
<dbReference type="AlphaFoldDB" id="A0A420V8T0"/>
<proteinExistence type="inferred from homology"/>
<dbReference type="SUPFAM" id="SSF75304">
    <property type="entry name" value="Amidase signature (AS) enzymes"/>
    <property type="match status" value="1"/>
</dbReference>
<evidence type="ECO:0000256" key="2">
    <source>
        <dbReference type="SAM" id="MobiDB-lite"/>
    </source>
</evidence>
<comment type="caution">
    <text evidence="4">The sequence shown here is derived from an EMBL/GenBank/DDBJ whole genome shotgun (WGS) entry which is preliminary data.</text>
</comment>
<dbReference type="GO" id="GO:0003824">
    <property type="term" value="F:catalytic activity"/>
    <property type="evidence" value="ECO:0007669"/>
    <property type="project" value="InterPro"/>
</dbReference>
<dbReference type="OrthoDB" id="5175573at2"/>
<evidence type="ECO:0000313" key="5">
    <source>
        <dbReference type="Proteomes" id="UP000028058"/>
    </source>
</evidence>
<evidence type="ECO:0000259" key="3">
    <source>
        <dbReference type="Pfam" id="PF01425"/>
    </source>
</evidence>
<feature type="domain" description="Amidase" evidence="3">
    <location>
        <begin position="88"/>
        <end position="470"/>
    </location>
</feature>
<dbReference type="InterPro" id="IPR000120">
    <property type="entry name" value="Amidase"/>
</dbReference>
<evidence type="ECO:0000313" key="4">
    <source>
        <dbReference type="EMBL" id="RKM98747.1"/>
    </source>
</evidence>
<dbReference type="InterPro" id="IPR020556">
    <property type="entry name" value="Amidase_CS"/>
</dbReference>